<gene>
    <name evidence="1" type="ORF">PENTCL1PPCAC_24992</name>
</gene>
<evidence type="ECO:0008006" key="3">
    <source>
        <dbReference type="Google" id="ProtNLM"/>
    </source>
</evidence>
<organism evidence="1 2">
    <name type="scientific">Pristionchus entomophagus</name>
    <dbReference type="NCBI Taxonomy" id="358040"/>
    <lineage>
        <taxon>Eukaryota</taxon>
        <taxon>Metazoa</taxon>
        <taxon>Ecdysozoa</taxon>
        <taxon>Nematoda</taxon>
        <taxon>Chromadorea</taxon>
        <taxon>Rhabditida</taxon>
        <taxon>Rhabditina</taxon>
        <taxon>Diplogasteromorpha</taxon>
        <taxon>Diplogasteroidea</taxon>
        <taxon>Neodiplogasteridae</taxon>
        <taxon>Pristionchus</taxon>
    </lineage>
</organism>
<dbReference type="Proteomes" id="UP001432027">
    <property type="component" value="Unassembled WGS sequence"/>
</dbReference>
<sequence>MLAASRLPPPACRVIVTSGSVPDFWTLAPTHNAANEHVSSSCVTSTTFVSPIFVIEEMRGALFTSILQVSPPSGRSMAIFFSSAARVTSLTISVSNRAAFASTLAASTTAPPYCRMTTST</sequence>
<keyword evidence="2" id="KW-1185">Reference proteome</keyword>
<proteinExistence type="predicted"/>
<evidence type="ECO:0000313" key="1">
    <source>
        <dbReference type="EMBL" id="GMT02818.1"/>
    </source>
</evidence>
<protein>
    <recommendedName>
        <fullName evidence="3">G protein-coupled receptor</fullName>
    </recommendedName>
</protein>
<dbReference type="AlphaFoldDB" id="A0AAV5U8N8"/>
<comment type="caution">
    <text evidence="1">The sequence shown here is derived from an EMBL/GenBank/DDBJ whole genome shotgun (WGS) entry which is preliminary data.</text>
</comment>
<evidence type="ECO:0000313" key="2">
    <source>
        <dbReference type="Proteomes" id="UP001432027"/>
    </source>
</evidence>
<name>A0AAV5U8N8_9BILA</name>
<dbReference type="EMBL" id="BTSX01000006">
    <property type="protein sequence ID" value="GMT02818.1"/>
    <property type="molecule type" value="Genomic_DNA"/>
</dbReference>
<accession>A0AAV5U8N8</accession>
<reference evidence="1" key="1">
    <citation type="submission" date="2023-10" db="EMBL/GenBank/DDBJ databases">
        <title>Genome assembly of Pristionchus species.</title>
        <authorList>
            <person name="Yoshida K."/>
            <person name="Sommer R.J."/>
        </authorList>
    </citation>
    <scope>NUCLEOTIDE SEQUENCE</scope>
    <source>
        <strain evidence="1">RS0144</strain>
    </source>
</reference>